<dbReference type="Pfam" id="PF00263">
    <property type="entry name" value="Secretin"/>
    <property type="match status" value="1"/>
</dbReference>
<dbReference type="GO" id="GO:0015627">
    <property type="term" value="C:type II protein secretion system complex"/>
    <property type="evidence" value="ECO:0007669"/>
    <property type="project" value="TreeGrafter"/>
</dbReference>
<evidence type="ECO:0000259" key="2">
    <source>
        <dbReference type="Pfam" id="PF00263"/>
    </source>
</evidence>
<dbReference type="EMBL" id="JABGBO010000002">
    <property type="protein sequence ID" value="NOL48865.1"/>
    <property type="molecule type" value="Genomic_DNA"/>
</dbReference>
<dbReference type="InterPro" id="IPR004846">
    <property type="entry name" value="T2SS/T3SS_dom"/>
</dbReference>
<comment type="caution">
    <text evidence="4">The sequence shown here is derived from an EMBL/GenBank/DDBJ whole genome shotgun (WGS) entry which is preliminary data.</text>
</comment>
<evidence type="ECO:0000259" key="3">
    <source>
        <dbReference type="Pfam" id="PF13629"/>
    </source>
</evidence>
<dbReference type="PANTHER" id="PTHR30332">
    <property type="entry name" value="PROBABLE GENERAL SECRETION PATHWAY PROTEIN D"/>
    <property type="match status" value="1"/>
</dbReference>
<evidence type="ECO:0000313" key="4">
    <source>
        <dbReference type="EMBL" id="NOL48865.1"/>
    </source>
</evidence>
<evidence type="ECO:0000256" key="1">
    <source>
        <dbReference type="RuleBase" id="RU004003"/>
    </source>
</evidence>
<dbReference type="InterPro" id="IPR032789">
    <property type="entry name" value="T2SS-T3SS_pil_N"/>
</dbReference>
<gene>
    <name evidence="4" type="ORF">HKX40_01745</name>
</gene>
<feature type="domain" description="Pilus formation protein N-terminal" evidence="3">
    <location>
        <begin position="25"/>
        <end position="92"/>
    </location>
</feature>
<name>A0A7Y4L8D4_9BURK</name>
<reference evidence="4 5" key="1">
    <citation type="submission" date="2020-05" db="EMBL/GenBank/DDBJ databases">
        <authorList>
            <person name="Niu N."/>
        </authorList>
    </citation>
    <scope>NUCLEOTIDE SEQUENCE [LARGE SCALE GENOMIC DNA]</scope>
    <source>
        <strain evidence="4 5">LMG10982</strain>
    </source>
</reference>
<accession>A0A7Y4L8D4</accession>
<feature type="domain" description="Type II/III secretion system secretin-like" evidence="2">
    <location>
        <begin position="235"/>
        <end position="391"/>
    </location>
</feature>
<dbReference type="InterPro" id="IPR001775">
    <property type="entry name" value="GspD/PilQ"/>
</dbReference>
<organism evidence="4 5">
    <name type="scientific">Pelistega europaea</name>
    <dbReference type="NCBI Taxonomy" id="106147"/>
    <lineage>
        <taxon>Bacteria</taxon>
        <taxon>Pseudomonadati</taxon>
        <taxon>Pseudomonadota</taxon>
        <taxon>Betaproteobacteria</taxon>
        <taxon>Burkholderiales</taxon>
        <taxon>Alcaligenaceae</taxon>
        <taxon>Pelistega</taxon>
    </lineage>
</organism>
<sequence>MSDSIKEEFTVDASTELVPSKEVPSQTITMTVGTIKVIALPSIARVAVGDSKIIQANTDDDKELILFARSEGKTTLEVWNTSGQRRSFEIDVRSAQAQELKEDILKIVQRISNAKASIVGDKIIIEGDRLSDADRERIQKLTTYYPQIVDMSSQIGWDEMVMLDVQIVELPRHYVQELGVKWGASSQGGFQIGGVVDSYSSSLLRRPGDVLLDTVAGARAGYAGLNALLSSTIQAMADNGQAVILAQPQLMARSGATAEFLAGGEVPYSVVDANGNTQTIFKPYGVSLYITPRIEKNGIIRSKINVEVSAVDSSMNLAGGPALKTRRTSTEFNVKSGEPLVLSGFISRDQMQGMARLPGVSEIPILGELFRSRRFQSNETELVIIVRPLVVSANNRQMRQRVARTRAVVDSSFEERPILNVDIQPELSPVIEKERFSEEDRRLTDKYASAEDFQPLAEHLQFKVVKTPPRLRTINKKTKSRVVLPVKE</sequence>
<comment type="similarity">
    <text evidence="1">Belongs to the bacterial secretin family.</text>
</comment>
<evidence type="ECO:0000313" key="5">
    <source>
        <dbReference type="Proteomes" id="UP000541421"/>
    </source>
</evidence>
<dbReference type="PRINTS" id="PR00811">
    <property type="entry name" value="BCTERIALGSPD"/>
</dbReference>
<dbReference type="Pfam" id="PF13629">
    <property type="entry name" value="T2SS-T3SS_pil_N"/>
    <property type="match status" value="1"/>
</dbReference>
<proteinExistence type="inferred from homology"/>
<protein>
    <submittedName>
        <fullName evidence="4">Secretion protein</fullName>
    </submittedName>
</protein>
<dbReference type="PANTHER" id="PTHR30332:SF17">
    <property type="entry name" value="TYPE IV PILIATION SYSTEM PROTEIN DR_0774-RELATED"/>
    <property type="match status" value="1"/>
</dbReference>
<dbReference type="AlphaFoldDB" id="A0A7Y4L8D4"/>
<dbReference type="InterPro" id="IPR050810">
    <property type="entry name" value="Bact_Secretion_Sys_Channel"/>
</dbReference>
<keyword evidence="5" id="KW-1185">Reference proteome</keyword>
<dbReference type="GO" id="GO:0009306">
    <property type="term" value="P:protein secretion"/>
    <property type="evidence" value="ECO:0007669"/>
    <property type="project" value="InterPro"/>
</dbReference>
<dbReference type="Proteomes" id="UP000541421">
    <property type="component" value="Unassembled WGS sequence"/>
</dbReference>